<dbReference type="OrthoDB" id="2019491at2759"/>
<dbReference type="SUPFAM" id="SSF75620">
    <property type="entry name" value="Release factor"/>
    <property type="match status" value="1"/>
</dbReference>
<dbReference type="Pfam" id="PF00472">
    <property type="entry name" value="RF-1"/>
    <property type="match status" value="1"/>
</dbReference>
<dbReference type="GeneID" id="43582526"/>
<dbReference type="GO" id="GO:0032543">
    <property type="term" value="P:mitochondrial translation"/>
    <property type="evidence" value="ECO:0007669"/>
    <property type="project" value="UniProtKB-ARBA"/>
</dbReference>
<organism evidence="6 7">
    <name type="scientific">Magnusiomyces paraingens</name>
    <dbReference type="NCBI Taxonomy" id="2606893"/>
    <lineage>
        <taxon>Eukaryota</taxon>
        <taxon>Fungi</taxon>
        <taxon>Dikarya</taxon>
        <taxon>Ascomycota</taxon>
        <taxon>Saccharomycotina</taxon>
        <taxon>Dipodascomycetes</taxon>
        <taxon>Dipodascales</taxon>
        <taxon>Dipodascaceae</taxon>
        <taxon>Magnusiomyces</taxon>
    </lineage>
</organism>
<dbReference type="PANTHER" id="PTHR43804:SF7">
    <property type="entry name" value="LD18447P"/>
    <property type="match status" value="1"/>
</dbReference>
<dbReference type="RefSeq" id="XP_031854317.1">
    <property type="nucleotide sequence ID" value="XM_031998426.1"/>
</dbReference>
<dbReference type="AlphaFoldDB" id="A0A5E8BT14"/>
<comment type="similarity">
    <text evidence="1">Belongs to the prokaryotic/mitochondrial release factor family.</text>
</comment>
<dbReference type="InterPro" id="IPR000352">
    <property type="entry name" value="Pep_chain_release_fac_I"/>
</dbReference>
<evidence type="ECO:0000256" key="3">
    <source>
        <dbReference type="ARBA" id="ARBA00022917"/>
    </source>
</evidence>
<evidence type="ECO:0000256" key="1">
    <source>
        <dbReference type="ARBA" id="ARBA00010835"/>
    </source>
</evidence>
<accession>A0A5E8BT14</accession>
<dbReference type="Proteomes" id="UP000398389">
    <property type="component" value="Unassembled WGS sequence"/>
</dbReference>
<protein>
    <recommendedName>
        <fullName evidence="4">Peptide chain release factor 1, mitochondrial</fullName>
    </recommendedName>
</protein>
<dbReference type="Gene3D" id="6.10.140.1950">
    <property type="match status" value="1"/>
</dbReference>
<dbReference type="GO" id="GO:0003747">
    <property type="term" value="F:translation release factor activity"/>
    <property type="evidence" value="ECO:0007669"/>
    <property type="project" value="InterPro"/>
</dbReference>
<dbReference type="GO" id="GO:0005739">
    <property type="term" value="C:mitochondrion"/>
    <property type="evidence" value="ECO:0007669"/>
    <property type="project" value="UniProtKB-ARBA"/>
</dbReference>
<dbReference type="InterPro" id="IPR045853">
    <property type="entry name" value="Pep_chain_release_fac_I_sf"/>
</dbReference>
<evidence type="ECO:0000256" key="2">
    <source>
        <dbReference type="ARBA" id="ARBA00022481"/>
    </source>
</evidence>
<gene>
    <name evidence="6" type="ORF">SAPINGB_P003710</name>
</gene>
<dbReference type="InterPro" id="IPR005139">
    <property type="entry name" value="PCRF"/>
</dbReference>
<dbReference type="PROSITE" id="PS00745">
    <property type="entry name" value="RF_PROK_I"/>
    <property type="match status" value="1"/>
</dbReference>
<dbReference type="InterPro" id="IPR050057">
    <property type="entry name" value="Prokaryotic/Mito_RF"/>
</dbReference>
<keyword evidence="2" id="KW-0488">Methylation</keyword>
<evidence type="ECO:0000256" key="4">
    <source>
        <dbReference type="ARBA" id="ARBA00067174"/>
    </source>
</evidence>
<evidence type="ECO:0000313" key="6">
    <source>
        <dbReference type="EMBL" id="VVT53709.1"/>
    </source>
</evidence>
<keyword evidence="7" id="KW-1185">Reference proteome</keyword>
<keyword evidence="3" id="KW-0648">Protein biosynthesis</keyword>
<reference evidence="6 7" key="1">
    <citation type="submission" date="2019-09" db="EMBL/GenBank/DDBJ databases">
        <authorList>
            <person name="Brejova B."/>
        </authorList>
    </citation>
    <scope>NUCLEOTIDE SEQUENCE [LARGE SCALE GENOMIC DNA]</scope>
</reference>
<dbReference type="PANTHER" id="PTHR43804">
    <property type="entry name" value="LD18447P"/>
    <property type="match status" value="1"/>
</dbReference>
<dbReference type="Pfam" id="PF03462">
    <property type="entry name" value="PCRF"/>
    <property type="match status" value="1"/>
</dbReference>
<evidence type="ECO:0000259" key="5">
    <source>
        <dbReference type="PROSITE" id="PS00745"/>
    </source>
</evidence>
<dbReference type="SMART" id="SM00937">
    <property type="entry name" value="PCRF"/>
    <property type="match status" value="1"/>
</dbReference>
<sequence length="415" mass="46654">MISQLRRLGSQMVLGPLSKSSRLNRSVLNDSSNICYGSTFVGLHPLLRKRTEQLVEEHKVLTNEMAEGDSSSFTPEKSTRFSKLNQLVAEYDQYLSAETERKELESLLEDPQLKGDAETEIEALDETLENLAQNLQGQILPQNPFLERGTILELRPGVGGSEAMIFTQDLLNMYQNYASKKRWSAQVLSINETTTGGVTEAILSVDQPGSYAFLQYEGGVHRVQRIPLTETKGRVHTSTAAVVVLPQMNDNDTSGNSDEAERTFAAGEVRIDVMRARGAGGQHVNTTESAVRLTHVPTGIVVAMQDERSQHKNKAKAFMILRARIAERERIEALEREKSKRTSQVTTTLRSDKIRTYNYVQNRLTDHRCGHTSYHLADYVAGDPETFDDIVKVMDKYTKEESLKDMIAEENEKRN</sequence>
<dbReference type="FunFam" id="3.30.160.20:FF:000004">
    <property type="entry name" value="Peptide chain release factor 1"/>
    <property type="match status" value="1"/>
</dbReference>
<dbReference type="Gene3D" id="3.30.160.20">
    <property type="match status" value="1"/>
</dbReference>
<feature type="domain" description="Prokaryotic-type class I peptide chain release factors" evidence="5">
    <location>
        <begin position="275"/>
        <end position="291"/>
    </location>
</feature>
<evidence type="ECO:0000313" key="7">
    <source>
        <dbReference type="Proteomes" id="UP000398389"/>
    </source>
</evidence>
<dbReference type="Gene3D" id="3.30.70.1660">
    <property type="match status" value="2"/>
</dbReference>
<proteinExistence type="inferred from homology"/>
<name>A0A5E8BT14_9ASCO</name>
<dbReference type="EMBL" id="CABVLU010000003">
    <property type="protein sequence ID" value="VVT53709.1"/>
    <property type="molecule type" value="Genomic_DNA"/>
</dbReference>